<dbReference type="EMBL" id="JAGKTC010000001">
    <property type="protein sequence ID" value="MBP3982864.1"/>
    <property type="molecule type" value="Genomic_DNA"/>
</dbReference>
<dbReference type="GO" id="GO:0009403">
    <property type="term" value="P:toxin biosynthetic process"/>
    <property type="evidence" value="ECO:0007669"/>
    <property type="project" value="InterPro"/>
</dbReference>
<evidence type="ECO:0000256" key="3">
    <source>
        <dbReference type="ARBA" id="ARBA00022989"/>
    </source>
</evidence>
<dbReference type="InterPro" id="IPR052719">
    <property type="entry name" value="CvpA-like"/>
</dbReference>
<proteinExistence type="predicted"/>
<keyword evidence="3 5" id="KW-1133">Transmembrane helix</keyword>
<evidence type="ECO:0000313" key="7">
    <source>
        <dbReference type="Proteomes" id="UP000673447"/>
    </source>
</evidence>
<keyword evidence="2 5" id="KW-0812">Transmembrane</keyword>
<evidence type="ECO:0000256" key="4">
    <source>
        <dbReference type="ARBA" id="ARBA00023136"/>
    </source>
</evidence>
<dbReference type="Pfam" id="PF02674">
    <property type="entry name" value="Colicin_V"/>
    <property type="match status" value="1"/>
</dbReference>
<keyword evidence="7" id="KW-1185">Reference proteome</keyword>
<dbReference type="Proteomes" id="UP000673447">
    <property type="component" value="Unassembled WGS sequence"/>
</dbReference>
<feature type="transmembrane region" description="Helical" evidence="5">
    <location>
        <begin position="62"/>
        <end position="83"/>
    </location>
</feature>
<evidence type="ECO:0000256" key="2">
    <source>
        <dbReference type="ARBA" id="ARBA00022692"/>
    </source>
</evidence>
<name>A0A940X1A2_9GAMM</name>
<evidence type="ECO:0000256" key="5">
    <source>
        <dbReference type="SAM" id="Phobius"/>
    </source>
</evidence>
<organism evidence="6 7">
    <name type="scientific">Pseudoxanthomonas helianthi</name>
    <dbReference type="NCBI Taxonomy" id="1453541"/>
    <lineage>
        <taxon>Bacteria</taxon>
        <taxon>Pseudomonadati</taxon>
        <taxon>Pseudomonadota</taxon>
        <taxon>Gammaproteobacteria</taxon>
        <taxon>Lysobacterales</taxon>
        <taxon>Lysobacteraceae</taxon>
        <taxon>Pseudoxanthomonas</taxon>
    </lineage>
</organism>
<accession>A0A940X1A2</accession>
<dbReference type="PANTHER" id="PTHR36926:SF1">
    <property type="entry name" value="COLICIN V PRODUCTION PROTEIN"/>
    <property type="match status" value="1"/>
</dbReference>
<comment type="caution">
    <text evidence="6">The sequence shown here is derived from an EMBL/GenBank/DDBJ whole genome shotgun (WGS) entry which is preliminary data.</text>
</comment>
<dbReference type="RefSeq" id="WP_210534746.1">
    <property type="nucleotide sequence ID" value="NZ_JAGKTC010000001.1"/>
</dbReference>
<keyword evidence="4 5" id="KW-0472">Membrane</keyword>
<evidence type="ECO:0000256" key="1">
    <source>
        <dbReference type="ARBA" id="ARBA00004141"/>
    </source>
</evidence>
<protein>
    <submittedName>
        <fullName evidence="6">CvpA family protein</fullName>
    </submittedName>
</protein>
<gene>
    <name evidence="6" type="ORF">J5837_00385</name>
</gene>
<reference evidence="6" key="2">
    <citation type="submission" date="2021-03" db="EMBL/GenBank/DDBJ databases">
        <authorList>
            <person name="Cao W."/>
        </authorList>
    </citation>
    <scope>NUCLEOTIDE SEQUENCE</scope>
    <source>
        <strain evidence="6">110414</strain>
    </source>
</reference>
<evidence type="ECO:0000313" key="6">
    <source>
        <dbReference type="EMBL" id="MBP3982864.1"/>
    </source>
</evidence>
<dbReference type="InterPro" id="IPR003825">
    <property type="entry name" value="Colicin-V_CvpA"/>
</dbReference>
<sequence length="191" mass="20298">MLDLILFALISVSALFGLIRGLIGVLASMVAWLLAGWAAFRFGGTVALQFVDGPQPTATELFGGYALCFLAVLVFVGVVGWVVRRLVHGIGLSGVDRLLGGALGALRGVFVACVLLLLLGFTHVPQEVAWQRSQLVPLLLPGAQWLRGWLPEWAAAQADFGNGTRAGDNRRQIDLPIPLDEGVPQTDSPSS</sequence>
<feature type="transmembrane region" description="Helical" evidence="5">
    <location>
        <begin position="31"/>
        <end position="50"/>
    </location>
</feature>
<dbReference type="AlphaFoldDB" id="A0A940X1A2"/>
<comment type="subcellular location">
    <subcellularLocation>
        <location evidence="1">Membrane</location>
        <topology evidence="1">Multi-pass membrane protein</topology>
    </subcellularLocation>
</comment>
<dbReference type="GO" id="GO:0016020">
    <property type="term" value="C:membrane"/>
    <property type="evidence" value="ECO:0007669"/>
    <property type="project" value="UniProtKB-SubCell"/>
</dbReference>
<feature type="transmembrane region" description="Helical" evidence="5">
    <location>
        <begin position="103"/>
        <end position="124"/>
    </location>
</feature>
<reference evidence="6" key="1">
    <citation type="journal article" date="2016" name="Int. J. Syst. Evol. Microbiol.">
        <title>Pseudoxanthomonas helianthi sp. nov., isolated from roots of Jerusalem artichoke (Helianthus tuberosus).</title>
        <authorList>
            <person name="Kittiwongwattana C."/>
            <person name="Thawai C."/>
        </authorList>
    </citation>
    <scope>NUCLEOTIDE SEQUENCE</scope>
    <source>
        <strain evidence="6">110414</strain>
    </source>
</reference>
<dbReference type="PANTHER" id="PTHR36926">
    <property type="entry name" value="COLICIN V PRODUCTION PROTEIN"/>
    <property type="match status" value="1"/>
</dbReference>